<dbReference type="Proteomes" id="UP000008983">
    <property type="component" value="Unassembled WGS sequence"/>
</dbReference>
<organism evidence="1 2">
    <name type="scientific">Ichthyophthirius multifiliis</name>
    <name type="common">White spot disease agent</name>
    <name type="synonym">Ich</name>
    <dbReference type="NCBI Taxonomy" id="5932"/>
    <lineage>
        <taxon>Eukaryota</taxon>
        <taxon>Sar</taxon>
        <taxon>Alveolata</taxon>
        <taxon>Ciliophora</taxon>
        <taxon>Intramacronucleata</taxon>
        <taxon>Oligohymenophorea</taxon>
        <taxon>Hymenostomatida</taxon>
        <taxon>Ophryoglenina</taxon>
        <taxon>Ichthyophthirius</taxon>
    </lineage>
</organism>
<dbReference type="AlphaFoldDB" id="G0QJZ4"/>
<proteinExistence type="predicted"/>
<keyword evidence="1" id="KW-0648">Protein biosynthesis</keyword>
<dbReference type="InterPro" id="IPR001040">
    <property type="entry name" value="TIF_eIF_4E"/>
</dbReference>
<dbReference type="Gene3D" id="3.30.760.10">
    <property type="entry name" value="RNA Cap, Translation Initiation Factor Eif4e"/>
    <property type="match status" value="1"/>
</dbReference>
<dbReference type="eggNOG" id="ENOG502SXKJ">
    <property type="taxonomic scope" value="Eukaryota"/>
</dbReference>
<dbReference type="GeneID" id="14910657"/>
<accession>G0QJZ4</accession>
<dbReference type="InParanoid" id="G0QJZ4"/>
<dbReference type="OrthoDB" id="590761at2759"/>
<keyword evidence="1" id="KW-0396">Initiation factor</keyword>
<evidence type="ECO:0000313" key="1">
    <source>
        <dbReference type="EMBL" id="EGR34454.1"/>
    </source>
</evidence>
<keyword evidence="2" id="KW-1185">Reference proteome</keyword>
<dbReference type="STRING" id="857967.G0QJZ4"/>
<dbReference type="EMBL" id="GL983112">
    <property type="protein sequence ID" value="EGR34454.1"/>
    <property type="molecule type" value="Genomic_DNA"/>
</dbReference>
<name>G0QJZ4_ICHMU</name>
<dbReference type="GO" id="GO:0003743">
    <property type="term" value="F:translation initiation factor activity"/>
    <property type="evidence" value="ECO:0007669"/>
    <property type="project" value="UniProtKB-KW"/>
</dbReference>
<protein>
    <submittedName>
        <fullName evidence="1">Translation initiation factor, putative</fullName>
    </submittedName>
</protein>
<dbReference type="SUPFAM" id="SSF55418">
    <property type="entry name" value="eIF4e-like"/>
    <property type="match status" value="1"/>
</dbReference>
<dbReference type="InterPro" id="IPR023398">
    <property type="entry name" value="TIF_eIF4e-like"/>
</dbReference>
<gene>
    <name evidence="1" type="ORF">IMG5_010810</name>
</gene>
<dbReference type="RefSeq" id="XP_004039758.1">
    <property type="nucleotide sequence ID" value="XM_004039710.1"/>
</dbReference>
<reference evidence="1 2" key="1">
    <citation type="submission" date="2011-07" db="EMBL/GenBank/DDBJ databases">
        <authorList>
            <person name="Coyne R."/>
            <person name="Brami D."/>
            <person name="Johnson J."/>
            <person name="Hostetler J."/>
            <person name="Hannick L."/>
            <person name="Clark T."/>
            <person name="Cassidy-Hanley D."/>
            <person name="Inman J."/>
        </authorList>
    </citation>
    <scope>NUCLEOTIDE SEQUENCE [LARGE SCALE GENOMIC DNA]</scope>
    <source>
        <strain evidence="1 2">G5</strain>
    </source>
</reference>
<dbReference type="FunCoup" id="G0QJZ4">
    <property type="interactions" value="91"/>
</dbReference>
<sequence>MSLQIPLTYEVAIEELKKRENLIASLKSGIGTPRGQIDISSSLKQSSIGQQKQASENYIILQKTNRSNISNFLLLKILFQFKNDNNTDFRIVEGISIFKEHIQPLWEHEENKNGCMIQCKFVDINQDLIDNIFFKILTTVLSDEFKFYEQTNGFRFSDKGNVKKSSIRLEIWFNFAENNVIKDDVQKYFEDILNEFWNNPTIIWRNFK</sequence>
<dbReference type="Pfam" id="PF01652">
    <property type="entry name" value="IF4E"/>
    <property type="match status" value="1"/>
</dbReference>
<evidence type="ECO:0000313" key="2">
    <source>
        <dbReference type="Proteomes" id="UP000008983"/>
    </source>
</evidence>
<dbReference type="GO" id="GO:0003723">
    <property type="term" value="F:RNA binding"/>
    <property type="evidence" value="ECO:0007669"/>
    <property type="project" value="InterPro"/>
</dbReference>